<feature type="transmembrane region" description="Helical" evidence="5">
    <location>
        <begin position="43"/>
        <end position="64"/>
    </location>
</feature>
<evidence type="ECO:0000259" key="6">
    <source>
        <dbReference type="PROSITE" id="PS50262"/>
    </source>
</evidence>
<evidence type="ECO:0000256" key="1">
    <source>
        <dbReference type="ARBA" id="ARBA00004370"/>
    </source>
</evidence>
<feature type="transmembrane region" description="Helical" evidence="5">
    <location>
        <begin position="214"/>
        <end position="246"/>
    </location>
</feature>
<sequence>MNIGIIINSIAVLLISLIFIISIFILILIIFRIRSLFSNVTYLLIFNTYISTCLTSIILFIMYTYSLYGDLNPSISFDNVWCKIRAYLVFVGYCMFFNTFVLQAMFRLFRIAFYRRKSLQSREFFIIAFIIQWILSFILPLSSLLPNDYEYMPLYFTCWISFQNIRGTLTPIVLIYGSSISVIFFIYVYIIRYIRRTNRIQQVRQRSNERDLLVLKRIVILILVTVSIGLPSVFIFLVYVIGHYLIPYTHHIEGICLITGLFTATICFTIISPQIKKLFRHNQQQIYPIELIGNNQDHRTRTFQQLTHQHQQRSILT</sequence>
<keyword evidence="2 5" id="KW-0812">Transmembrane</keyword>
<proteinExistence type="predicted"/>
<evidence type="ECO:0000256" key="5">
    <source>
        <dbReference type="SAM" id="Phobius"/>
    </source>
</evidence>
<feature type="transmembrane region" description="Helical" evidence="5">
    <location>
        <begin position="173"/>
        <end position="194"/>
    </location>
</feature>
<comment type="subcellular location">
    <subcellularLocation>
        <location evidence="1">Membrane</location>
    </subcellularLocation>
</comment>
<dbReference type="Gene3D" id="1.20.1070.10">
    <property type="entry name" value="Rhodopsin 7-helix transmembrane proteins"/>
    <property type="match status" value="1"/>
</dbReference>
<dbReference type="InterPro" id="IPR017452">
    <property type="entry name" value="GPCR_Rhodpsn_7TM"/>
</dbReference>
<keyword evidence="3 5" id="KW-1133">Transmembrane helix</keyword>
<evidence type="ECO:0000256" key="4">
    <source>
        <dbReference type="ARBA" id="ARBA00023136"/>
    </source>
</evidence>
<feature type="domain" description="G-protein coupled receptors family 1 profile" evidence="6">
    <location>
        <begin position="22"/>
        <end position="280"/>
    </location>
</feature>
<feature type="transmembrane region" description="Helical" evidence="5">
    <location>
        <begin position="84"/>
        <end position="103"/>
    </location>
</feature>
<dbReference type="PROSITE" id="PS50262">
    <property type="entry name" value="G_PROTEIN_RECEP_F1_2"/>
    <property type="match status" value="1"/>
</dbReference>
<reference evidence="7" key="1">
    <citation type="submission" date="2021-02" db="EMBL/GenBank/DDBJ databases">
        <authorList>
            <person name="Nowell W R."/>
        </authorList>
    </citation>
    <scope>NUCLEOTIDE SEQUENCE</scope>
</reference>
<name>A0A814FU68_9BILA</name>
<dbReference type="EMBL" id="CAJNON010000113">
    <property type="protein sequence ID" value="CAF0984895.1"/>
    <property type="molecule type" value="Genomic_DNA"/>
</dbReference>
<accession>A0A814FU68</accession>
<dbReference type="OrthoDB" id="10099090at2759"/>
<feature type="transmembrane region" description="Helical" evidence="5">
    <location>
        <begin position="252"/>
        <end position="271"/>
    </location>
</feature>
<evidence type="ECO:0000256" key="2">
    <source>
        <dbReference type="ARBA" id="ARBA00022692"/>
    </source>
</evidence>
<protein>
    <recommendedName>
        <fullName evidence="6">G-protein coupled receptors family 1 profile domain-containing protein</fullName>
    </recommendedName>
</protein>
<keyword evidence="4 5" id="KW-0472">Membrane</keyword>
<evidence type="ECO:0000313" key="8">
    <source>
        <dbReference type="Proteomes" id="UP000663891"/>
    </source>
</evidence>
<feature type="transmembrane region" description="Helical" evidence="5">
    <location>
        <begin position="124"/>
        <end position="145"/>
    </location>
</feature>
<dbReference type="AlphaFoldDB" id="A0A814FU68"/>
<feature type="transmembrane region" description="Helical" evidence="5">
    <location>
        <begin position="6"/>
        <end position="31"/>
    </location>
</feature>
<comment type="caution">
    <text evidence="7">The sequence shown here is derived from an EMBL/GenBank/DDBJ whole genome shotgun (WGS) entry which is preliminary data.</text>
</comment>
<evidence type="ECO:0000256" key="3">
    <source>
        <dbReference type="ARBA" id="ARBA00022989"/>
    </source>
</evidence>
<dbReference type="SUPFAM" id="SSF81321">
    <property type="entry name" value="Family A G protein-coupled receptor-like"/>
    <property type="match status" value="1"/>
</dbReference>
<dbReference type="GO" id="GO:0016020">
    <property type="term" value="C:membrane"/>
    <property type="evidence" value="ECO:0007669"/>
    <property type="project" value="UniProtKB-SubCell"/>
</dbReference>
<evidence type="ECO:0000313" key="7">
    <source>
        <dbReference type="EMBL" id="CAF0984895.1"/>
    </source>
</evidence>
<gene>
    <name evidence="7" type="ORF">VCS650_LOCUS13873</name>
</gene>
<dbReference type="CDD" id="cd00637">
    <property type="entry name" value="7tm_classA_rhodopsin-like"/>
    <property type="match status" value="1"/>
</dbReference>
<dbReference type="Proteomes" id="UP000663891">
    <property type="component" value="Unassembled WGS sequence"/>
</dbReference>
<organism evidence="7 8">
    <name type="scientific">Adineta steineri</name>
    <dbReference type="NCBI Taxonomy" id="433720"/>
    <lineage>
        <taxon>Eukaryota</taxon>
        <taxon>Metazoa</taxon>
        <taxon>Spiralia</taxon>
        <taxon>Gnathifera</taxon>
        <taxon>Rotifera</taxon>
        <taxon>Eurotatoria</taxon>
        <taxon>Bdelloidea</taxon>
        <taxon>Adinetida</taxon>
        <taxon>Adinetidae</taxon>
        <taxon>Adineta</taxon>
    </lineage>
</organism>